<evidence type="ECO:0000256" key="2">
    <source>
        <dbReference type="ARBA" id="ARBA00022722"/>
    </source>
</evidence>
<dbReference type="VEuPathDB" id="TriTrypDB:BSAL_28100"/>
<evidence type="ECO:0000256" key="3">
    <source>
        <dbReference type="ARBA" id="ARBA00022723"/>
    </source>
</evidence>
<evidence type="ECO:0000313" key="9">
    <source>
        <dbReference type="EMBL" id="ACI16054.1"/>
    </source>
</evidence>
<keyword evidence="2" id="KW-0540">Nuclease</keyword>
<keyword evidence="5" id="KW-0378">Hydrolase</keyword>
<dbReference type="PANTHER" id="PTHR33146">
    <property type="entry name" value="ENDONUCLEASE 4"/>
    <property type="match status" value="1"/>
</dbReference>
<reference evidence="9" key="1">
    <citation type="submission" date="2008-08" db="EMBL/GenBank/DDBJ databases">
        <title>Insights into the genome sequence of a free-living kinetoplastid: Bodo saltans (Kinetoplastida: Euglenozoa).</title>
        <authorList>
            <person name="Jackson A.P."/>
            <person name="Quail M.A."/>
            <person name="Berriman M."/>
        </authorList>
    </citation>
    <scope>NUCLEOTIDE SEQUENCE</scope>
    <source>
        <strain evidence="9">Lake Konstanz</strain>
    </source>
</reference>
<accession>B6DTM7</accession>
<keyword evidence="8" id="KW-1133">Transmembrane helix</keyword>
<evidence type="ECO:0000256" key="7">
    <source>
        <dbReference type="ARBA" id="ARBA00023180"/>
    </source>
</evidence>
<dbReference type="GO" id="GO:0016788">
    <property type="term" value="F:hydrolase activity, acting on ester bonds"/>
    <property type="evidence" value="ECO:0007669"/>
    <property type="project" value="InterPro"/>
</dbReference>
<proteinExistence type="inferred from homology"/>
<dbReference type="GO" id="GO:0004519">
    <property type="term" value="F:endonuclease activity"/>
    <property type="evidence" value="ECO:0007669"/>
    <property type="project" value="UniProtKB-KW"/>
</dbReference>
<dbReference type="SUPFAM" id="SSF48537">
    <property type="entry name" value="Phospholipase C/P1 nuclease"/>
    <property type="match status" value="1"/>
</dbReference>
<keyword evidence="8" id="KW-0472">Membrane</keyword>
<protein>
    <submittedName>
        <fullName evidence="9">Single-strand-specific nuclease</fullName>
    </submittedName>
</protein>
<evidence type="ECO:0000256" key="1">
    <source>
        <dbReference type="ARBA" id="ARBA00009547"/>
    </source>
</evidence>
<evidence type="ECO:0000256" key="5">
    <source>
        <dbReference type="ARBA" id="ARBA00022801"/>
    </source>
</evidence>
<keyword evidence="8" id="KW-0812">Transmembrane</keyword>
<dbReference type="CDD" id="cd11010">
    <property type="entry name" value="S1-P1_nuclease"/>
    <property type="match status" value="1"/>
</dbReference>
<keyword evidence="4" id="KW-0255">Endonuclease</keyword>
<dbReference type="EMBL" id="FJ168557">
    <property type="protein sequence ID" value="ACI16054.1"/>
    <property type="molecule type" value="Genomic_DNA"/>
</dbReference>
<dbReference type="Gene3D" id="1.10.575.10">
    <property type="entry name" value="P1 Nuclease"/>
    <property type="match status" value="1"/>
</dbReference>
<organism evidence="9">
    <name type="scientific">Bodo saltans</name>
    <name type="common">Flagellated protozoan</name>
    <dbReference type="NCBI Taxonomy" id="75058"/>
    <lineage>
        <taxon>Eukaryota</taxon>
        <taxon>Discoba</taxon>
        <taxon>Euglenozoa</taxon>
        <taxon>Kinetoplastea</taxon>
        <taxon>Metakinetoplastina</taxon>
        <taxon>Eubodonida</taxon>
        <taxon>Bodonidae</taxon>
        <taxon>Bodo</taxon>
    </lineage>
</organism>
<evidence type="ECO:0000256" key="6">
    <source>
        <dbReference type="ARBA" id="ARBA00023157"/>
    </source>
</evidence>
<dbReference type="GO" id="GO:0006308">
    <property type="term" value="P:DNA catabolic process"/>
    <property type="evidence" value="ECO:0007669"/>
    <property type="project" value="InterPro"/>
</dbReference>
<name>B6DTM7_BODSA</name>
<keyword evidence="7" id="KW-0325">Glycoprotein</keyword>
<keyword evidence="6" id="KW-1015">Disulfide bond</keyword>
<feature type="transmembrane region" description="Helical" evidence="8">
    <location>
        <begin position="57"/>
        <end position="74"/>
    </location>
</feature>
<dbReference type="InterPro" id="IPR008947">
    <property type="entry name" value="PLipase_C/P1_nuclease_dom_sf"/>
</dbReference>
<comment type="similarity">
    <text evidence="1">Belongs to the nuclease type I family.</text>
</comment>
<dbReference type="PANTHER" id="PTHR33146:SF10">
    <property type="entry name" value="STRAND-SPECIFIC NUCLEASE, PUTATIVE-RELATED"/>
    <property type="match status" value="1"/>
</dbReference>
<dbReference type="GO" id="GO:0046872">
    <property type="term" value="F:metal ion binding"/>
    <property type="evidence" value="ECO:0007669"/>
    <property type="project" value="UniProtKB-KW"/>
</dbReference>
<dbReference type="Pfam" id="PF02265">
    <property type="entry name" value="S1-P1_nuclease"/>
    <property type="match status" value="1"/>
</dbReference>
<evidence type="ECO:0000256" key="4">
    <source>
        <dbReference type="ARBA" id="ARBA00022759"/>
    </source>
</evidence>
<sequence length="360" mass="41271">MTRIPPIRFHTVILTLAFKFLLVFDHNRFLLFLSCFHTLFFLEPRTGRKKMVVEHRAPFIVVFIVLIGLLGTRVDAWGCAGHMITAEIAQQLLPTNVRRYFTDISAYQQMYYPRITSMTEASCWPDDMKSYTSQYSSWHFYNVCLLRANGTNLTCPVWTSVETGQMPTAVANARAQLAMGSNLTHAESAFWLAFLVHLVGDFHQPLHIATLFNPMFPKGDQGGNRFYIYVNNSRTNLHAFHDDLAWLLPRDGFPQRPLAEYPDDVSMIEGLSESLILLQKFAYPSQPNVTNTSVWIEEGFETGVNISYTLPNGQDLQFNQHFNLSDTYVTRLRSMLQNKLALGGRRLARILMEIYDEVHA</sequence>
<feature type="transmembrane region" description="Helical" evidence="8">
    <location>
        <begin position="7"/>
        <end position="23"/>
    </location>
</feature>
<dbReference type="InterPro" id="IPR003154">
    <property type="entry name" value="S1/P1nuclease"/>
</dbReference>
<dbReference type="AlphaFoldDB" id="B6DTM7"/>
<dbReference type="GO" id="GO:0003676">
    <property type="term" value="F:nucleic acid binding"/>
    <property type="evidence" value="ECO:0007669"/>
    <property type="project" value="InterPro"/>
</dbReference>
<evidence type="ECO:0000256" key="8">
    <source>
        <dbReference type="SAM" id="Phobius"/>
    </source>
</evidence>
<keyword evidence="3" id="KW-0479">Metal-binding</keyword>